<dbReference type="InterPro" id="IPR035959">
    <property type="entry name" value="RutC-like_sf"/>
</dbReference>
<dbReference type="GO" id="GO:0005829">
    <property type="term" value="C:cytosol"/>
    <property type="evidence" value="ECO:0007669"/>
    <property type="project" value="TreeGrafter"/>
</dbReference>
<evidence type="ECO:0000313" key="4">
    <source>
        <dbReference type="Proteomes" id="UP000182409"/>
    </source>
</evidence>
<dbReference type="Pfam" id="PF01042">
    <property type="entry name" value="Ribonuc_L-PSP"/>
    <property type="match status" value="1"/>
</dbReference>
<dbReference type="CDD" id="cd06151">
    <property type="entry name" value="YjgF_YER057c_UK114_like_3"/>
    <property type="match status" value="1"/>
</dbReference>
<dbReference type="PANTHER" id="PTHR11803:SF59">
    <property type="entry name" value="ENDORIBONUCLEASE"/>
    <property type="match status" value="1"/>
</dbReference>
<dbReference type="InterPro" id="IPR019897">
    <property type="entry name" value="RidA_CS"/>
</dbReference>
<dbReference type="EMBL" id="FNSD01000001">
    <property type="protein sequence ID" value="SEC24987.1"/>
    <property type="molecule type" value="Genomic_DNA"/>
</dbReference>
<name>A0A1H4QZQ2_9BACT</name>
<keyword evidence="2" id="KW-0732">Signal</keyword>
<dbReference type="PROSITE" id="PS01094">
    <property type="entry name" value="UPF0076"/>
    <property type="match status" value="1"/>
</dbReference>
<gene>
    <name evidence="3" type="ORF">SAMN05443244_3010</name>
</gene>
<proteinExistence type="inferred from homology"/>
<evidence type="ECO:0000313" key="3">
    <source>
        <dbReference type="EMBL" id="SEC24987.1"/>
    </source>
</evidence>
<dbReference type="GO" id="GO:0019239">
    <property type="term" value="F:deaminase activity"/>
    <property type="evidence" value="ECO:0007669"/>
    <property type="project" value="TreeGrafter"/>
</dbReference>
<reference evidence="3 4" key="1">
    <citation type="submission" date="2016-10" db="EMBL/GenBank/DDBJ databases">
        <authorList>
            <person name="de Groot N.N."/>
        </authorList>
    </citation>
    <scope>NUCLEOTIDE SEQUENCE [LARGE SCALE GENOMIC DNA]</scope>
    <source>
        <strain evidence="3 4">AB35.6</strain>
    </source>
</reference>
<dbReference type="Gene3D" id="3.30.1330.40">
    <property type="entry name" value="RutC-like"/>
    <property type="match status" value="1"/>
</dbReference>
<feature type="chain" id="PRO_5010329051" evidence="2">
    <location>
        <begin position="22"/>
        <end position="162"/>
    </location>
</feature>
<evidence type="ECO:0000256" key="2">
    <source>
        <dbReference type="SAM" id="SignalP"/>
    </source>
</evidence>
<dbReference type="Proteomes" id="UP000182409">
    <property type="component" value="Unassembled WGS sequence"/>
</dbReference>
<dbReference type="PANTHER" id="PTHR11803">
    <property type="entry name" value="2-IMINOBUTANOATE/2-IMINOPROPANOATE DEAMINASE RIDA"/>
    <property type="match status" value="1"/>
</dbReference>
<evidence type="ECO:0000256" key="1">
    <source>
        <dbReference type="ARBA" id="ARBA00010552"/>
    </source>
</evidence>
<comment type="similarity">
    <text evidence="1">Belongs to the RutC family.</text>
</comment>
<dbReference type="AlphaFoldDB" id="A0A1H4QZQ2"/>
<protein>
    <submittedName>
        <fullName evidence="3">Enamine deaminase RidA, house cleaning of reactive enamine intermediates, YjgF/YER057c/UK114 family</fullName>
    </submittedName>
</protein>
<feature type="signal peptide" evidence="2">
    <location>
        <begin position="1"/>
        <end position="21"/>
    </location>
</feature>
<organism evidence="3 4">
    <name type="scientific">Terriglobus roseus</name>
    <dbReference type="NCBI Taxonomy" id="392734"/>
    <lineage>
        <taxon>Bacteria</taxon>
        <taxon>Pseudomonadati</taxon>
        <taxon>Acidobacteriota</taxon>
        <taxon>Terriglobia</taxon>
        <taxon>Terriglobales</taxon>
        <taxon>Acidobacteriaceae</taxon>
        <taxon>Terriglobus</taxon>
    </lineage>
</organism>
<sequence length="162" mass="17213">MKIKFAALATALTLSFAAAHAQVVVKHIQPNEKSPIATAVWAGDTLYVSGQLADPVTPADAAKGTAADYGDTKTQTASILSKIQKILKEQGLDMKDVVKCTVFLAADPKLGKIDFANMNASFSQYFGTKEQPNKPARSAFQVANLVGPGYLLEIEMIAVKGK</sequence>
<dbReference type="SUPFAM" id="SSF55298">
    <property type="entry name" value="YjgF-like"/>
    <property type="match status" value="1"/>
</dbReference>
<dbReference type="OrthoDB" id="9803101at2"/>
<dbReference type="InterPro" id="IPR006175">
    <property type="entry name" value="YjgF/YER057c/UK114"/>
</dbReference>
<accession>A0A1H4QZQ2</accession>
<dbReference type="RefSeq" id="WP_074654757.1">
    <property type="nucleotide sequence ID" value="NZ_FNSD01000001.1"/>
</dbReference>